<dbReference type="PANTHER" id="PTHR31571">
    <property type="entry name" value="ALTERED INHERITANCE OF MITOCHONDRIA PROTEIN 6"/>
    <property type="match status" value="1"/>
</dbReference>
<dbReference type="KEGG" id="gtr:GLOTRDRAFT_81604"/>
<dbReference type="OMA" id="LMNHHEF"/>
<feature type="region of interest" description="Disordered" evidence="10">
    <location>
        <begin position="419"/>
        <end position="534"/>
    </location>
</feature>
<dbReference type="GO" id="GO:0032931">
    <property type="term" value="F:histone H3K56 acetyltransferase activity"/>
    <property type="evidence" value="ECO:0007669"/>
    <property type="project" value="TreeGrafter"/>
</dbReference>
<dbReference type="HOGENOM" id="CLU_019224_0_0_1"/>
<dbReference type="AlphaFoldDB" id="S7PUH1"/>
<feature type="compositionally biased region" description="Basic and acidic residues" evidence="10">
    <location>
        <begin position="290"/>
        <end position="317"/>
    </location>
</feature>
<keyword evidence="4" id="KW-0227">DNA damage</keyword>
<comment type="catalytic activity">
    <reaction evidence="9">
        <text>L-lysyl-[histone] + acetyl-CoA = N(6)-acetyl-L-lysyl-[histone] + CoA + H(+)</text>
        <dbReference type="Rhea" id="RHEA:21992"/>
        <dbReference type="Rhea" id="RHEA-COMP:9845"/>
        <dbReference type="Rhea" id="RHEA-COMP:11338"/>
        <dbReference type="ChEBI" id="CHEBI:15378"/>
        <dbReference type="ChEBI" id="CHEBI:29969"/>
        <dbReference type="ChEBI" id="CHEBI:57287"/>
        <dbReference type="ChEBI" id="CHEBI:57288"/>
        <dbReference type="ChEBI" id="CHEBI:61930"/>
        <dbReference type="EC" id="2.3.1.48"/>
    </reaction>
    <physiologicalReaction direction="left-to-right" evidence="9">
        <dbReference type="Rhea" id="RHEA:21993"/>
    </physiologicalReaction>
</comment>
<reference evidence="11 12" key="1">
    <citation type="journal article" date="2012" name="Science">
        <title>The Paleozoic origin of enzymatic lignin decomposition reconstructed from 31 fungal genomes.</title>
        <authorList>
            <person name="Floudas D."/>
            <person name="Binder M."/>
            <person name="Riley R."/>
            <person name="Barry K."/>
            <person name="Blanchette R.A."/>
            <person name="Henrissat B."/>
            <person name="Martinez A.T."/>
            <person name="Otillar R."/>
            <person name="Spatafora J.W."/>
            <person name="Yadav J.S."/>
            <person name="Aerts A."/>
            <person name="Benoit I."/>
            <person name="Boyd A."/>
            <person name="Carlson A."/>
            <person name="Copeland A."/>
            <person name="Coutinho P.M."/>
            <person name="de Vries R.P."/>
            <person name="Ferreira P."/>
            <person name="Findley K."/>
            <person name="Foster B."/>
            <person name="Gaskell J."/>
            <person name="Glotzer D."/>
            <person name="Gorecki P."/>
            <person name="Heitman J."/>
            <person name="Hesse C."/>
            <person name="Hori C."/>
            <person name="Igarashi K."/>
            <person name="Jurgens J.A."/>
            <person name="Kallen N."/>
            <person name="Kersten P."/>
            <person name="Kohler A."/>
            <person name="Kuees U."/>
            <person name="Kumar T.K.A."/>
            <person name="Kuo A."/>
            <person name="LaButti K."/>
            <person name="Larrondo L.F."/>
            <person name="Lindquist E."/>
            <person name="Ling A."/>
            <person name="Lombard V."/>
            <person name="Lucas S."/>
            <person name="Lundell T."/>
            <person name="Martin R."/>
            <person name="McLaughlin D.J."/>
            <person name="Morgenstern I."/>
            <person name="Morin E."/>
            <person name="Murat C."/>
            <person name="Nagy L.G."/>
            <person name="Nolan M."/>
            <person name="Ohm R.A."/>
            <person name="Patyshakuliyeva A."/>
            <person name="Rokas A."/>
            <person name="Ruiz-Duenas F.J."/>
            <person name="Sabat G."/>
            <person name="Salamov A."/>
            <person name="Samejima M."/>
            <person name="Schmutz J."/>
            <person name="Slot J.C."/>
            <person name="St John F."/>
            <person name="Stenlid J."/>
            <person name="Sun H."/>
            <person name="Sun S."/>
            <person name="Syed K."/>
            <person name="Tsang A."/>
            <person name="Wiebenga A."/>
            <person name="Young D."/>
            <person name="Pisabarro A."/>
            <person name="Eastwood D.C."/>
            <person name="Martin F."/>
            <person name="Cullen D."/>
            <person name="Grigoriev I.V."/>
            <person name="Hibbett D.S."/>
        </authorList>
    </citation>
    <scope>NUCLEOTIDE SEQUENCE [LARGE SCALE GENOMIC DNA]</scope>
    <source>
        <strain evidence="11 12">ATCC 11539</strain>
    </source>
</reference>
<evidence type="ECO:0000256" key="7">
    <source>
        <dbReference type="ARBA" id="ARBA00023163"/>
    </source>
</evidence>
<dbReference type="OrthoDB" id="3361892at2759"/>
<dbReference type="Proteomes" id="UP000030669">
    <property type="component" value="Unassembled WGS sequence"/>
</dbReference>
<evidence type="ECO:0000256" key="9">
    <source>
        <dbReference type="ARBA" id="ARBA00048940"/>
    </source>
</evidence>
<evidence type="ECO:0000256" key="8">
    <source>
        <dbReference type="ARBA" id="ARBA00023242"/>
    </source>
</evidence>
<dbReference type="GO" id="GO:0006355">
    <property type="term" value="P:regulation of DNA-templated transcription"/>
    <property type="evidence" value="ECO:0007669"/>
    <property type="project" value="InterPro"/>
</dbReference>
<evidence type="ECO:0000256" key="6">
    <source>
        <dbReference type="ARBA" id="ARBA00023015"/>
    </source>
</evidence>
<dbReference type="GeneID" id="19309092"/>
<dbReference type="GO" id="GO:0006974">
    <property type="term" value="P:DNA damage response"/>
    <property type="evidence" value="ECO:0007669"/>
    <property type="project" value="UniProtKB-KW"/>
</dbReference>
<evidence type="ECO:0000256" key="4">
    <source>
        <dbReference type="ARBA" id="ARBA00022763"/>
    </source>
</evidence>
<dbReference type="InterPro" id="IPR016849">
    <property type="entry name" value="Rtt109"/>
</dbReference>
<keyword evidence="3" id="KW-0808">Transferase</keyword>
<dbReference type="PANTHER" id="PTHR31571:SF2">
    <property type="entry name" value="HISTONE ACETYLTRANSFERASE RTT109"/>
    <property type="match status" value="1"/>
</dbReference>
<evidence type="ECO:0000256" key="10">
    <source>
        <dbReference type="SAM" id="MobiDB-lite"/>
    </source>
</evidence>
<comment type="subcellular location">
    <subcellularLocation>
        <location evidence="1">Nucleus</location>
    </subcellularLocation>
</comment>
<keyword evidence="6" id="KW-0805">Transcription regulation</keyword>
<keyword evidence="12" id="KW-1185">Reference proteome</keyword>
<dbReference type="eggNOG" id="KOG4534">
    <property type="taxonomic scope" value="Eukaryota"/>
</dbReference>
<evidence type="ECO:0000313" key="11">
    <source>
        <dbReference type="EMBL" id="EPQ51008.1"/>
    </source>
</evidence>
<evidence type="ECO:0000313" key="12">
    <source>
        <dbReference type="Proteomes" id="UP000030669"/>
    </source>
</evidence>
<evidence type="ECO:0000256" key="1">
    <source>
        <dbReference type="ARBA" id="ARBA00004123"/>
    </source>
</evidence>
<dbReference type="InterPro" id="IPR013178">
    <property type="entry name" value="Histone_AcTrfase_Rtt109/CBP"/>
</dbReference>
<dbReference type="GO" id="GO:0005634">
    <property type="term" value="C:nucleus"/>
    <property type="evidence" value="ECO:0007669"/>
    <property type="project" value="UniProtKB-SubCell"/>
</dbReference>
<keyword evidence="8" id="KW-0539">Nucleus</keyword>
<dbReference type="PROSITE" id="PS51728">
    <property type="entry name" value="RTT109_HAT"/>
    <property type="match status" value="1"/>
</dbReference>
<dbReference type="Pfam" id="PF08214">
    <property type="entry name" value="HAT_KAT11"/>
    <property type="match status" value="1"/>
</dbReference>
<keyword evidence="5" id="KW-0007">Acetylation</keyword>
<feature type="compositionally biased region" description="Basic and acidic residues" evidence="10">
    <location>
        <begin position="444"/>
        <end position="454"/>
    </location>
</feature>
<keyword evidence="7" id="KW-0804">Transcription</keyword>
<feature type="region of interest" description="Disordered" evidence="10">
    <location>
        <begin position="272"/>
        <end position="322"/>
    </location>
</feature>
<dbReference type="SMART" id="SM01250">
    <property type="entry name" value="KAT11"/>
    <property type="match status" value="1"/>
</dbReference>
<gene>
    <name evidence="11" type="ORF">GLOTRDRAFT_81604</name>
</gene>
<evidence type="ECO:0000256" key="5">
    <source>
        <dbReference type="ARBA" id="ARBA00022990"/>
    </source>
</evidence>
<organism evidence="11 12">
    <name type="scientific">Gloeophyllum trabeum (strain ATCC 11539 / FP-39264 / Madison 617)</name>
    <name type="common">Brown rot fungus</name>
    <dbReference type="NCBI Taxonomy" id="670483"/>
    <lineage>
        <taxon>Eukaryota</taxon>
        <taxon>Fungi</taxon>
        <taxon>Dikarya</taxon>
        <taxon>Basidiomycota</taxon>
        <taxon>Agaricomycotina</taxon>
        <taxon>Agaricomycetes</taxon>
        <taxon>Gloeophyllales</taxon>
        <taxon>Gloeophyllaceae</taxon>
        <taxon>Gloeophyllum</taxon>
    </lineage>
</organism>
<evidence type="ECO:0000256" key="3">
    <source>
        <dbReference type="ARBA" id="ARBA00022679"/>
    </source>
</evidence>
<proteinExistence type="predicted"/>
<dbReference type="STRING" id="670483.S7PUH1"/>
<protein>
    <recommendedName>
        <fullName evidence="2">histone acetyltransferase</fullName>
        <ecNumber evidence="2">2.3.1.48</ecNumber>
    </recommendedName>
</protein>
<evidence type="ECO:0000256" key="2">
    <source>
        <dbReference type="ARBA" id="ARBA00013184"/>
    </source>
</evidence>
<dbReference type="EC" id="2.3.1.48" evidence="2"/>
<sequence length="550" mass="60565">MSRSLRDALLKALETLPGTRQFHLHVLVSAPRKHAGLYPYAHPRPKVYLSDVLVLLSEQKTPDAPRVFVAGIEAYLYHVPATSCLVLNVAKLDSTGQAAAPSPTATLIRAFIAYYGDPATRPINAQHLWIHLFARAQNQYMFPNSSEHPGKHPLSDIKLCAWWKRILSDVAADLESRIGEKSKLRLYYVLPGYSELEAVQSLHSASASWSTRKQPSVAWIYGHPYSQTDIPLPCSNVQPKEGQENLGLFIPSFEDDPKSRFIDEIAYTVEGEGVRSPQRKRARTLTRTTSTRDIETTRDTSKERHNENEKDQDERPQGELGKVSPNEFWERMSFRQECISGAVTGFFVMAVSTPMPADTTDPLAPQPGQVSAQMIKRIMATLLTGHEFSNVERAVRATESLEASIKGLCDGVSPVPSAPIKPLSSGKPLSSAKPRSSAKPVSSARREKTPERDASSSSNDIYASLPRTPPRRPTQLPEDTRSASPSPFPEPETSLDTYHTYIYGSVQVDNPLPPPKVDAAGEGGQAADGGVEEPKVTVLTVRKKKKKADS</sequence>
<name>S7PUH1_GLOTA</name>
<dbReference type="EMBL" id="KB469312">
    <property type="protein sequence ID" value="EPQ51008.1"/>
    <property type="molecule type" value="Genomic_DNA"/>
</dbReference>
<dbReference type="InterPro" id="IPR051236">
    <property type="entry name" value="HAT_RTT109-like"/>
</dbReference>
<accession>S7PUH1</accession>
<dbReference type="RefSeq" id="XP_007870456.1">
    <property type="nucleotide sequence ID" value="XM_007872265.1"/>
</dbReference>